<keyword evidence="3" id="KW-1185">Reference proteome</keyword>
<dbReference type="InterPro" id="IPR040475">
    <property type="entry name" value="SGBP_B_XBD"/>
</dbReference>
<evidence type="ECO:0000313" key="2">
    <source>
        <dbReference type="EMBL" id="POY41535.1"/>
    </source>
</evidence>
<name>A0A2S5AG68_9FLAO</name>
<dbReference type="Pfam" id="PF18329">
    <property type="entry name" value="SGBP_B_XBD"/>
    <property type="match status" value="1"/>
</dbReference>
<dbReference type="GO" id="GO:0030247">
    <property type="term" value="F:polysaccharide binding"/>
    <property type="evidence" value="ECO:0007669"/>
    <property type="project" value="InterPro"/>
</dbReference>
<dbReference type="Proteomes" id="UP000237310">
    <property type="component" value="Unassembled WGS sequence"/>
</dbReference>
<organism evidence="2 3">
    <name type="scientific">Flavobacterium alvei</name>
    <dbReference type="NCBI Taxonomy" id="2080416"/>
    <lineage>
        <taxon>Bacteria</taxon>
        <taxon>Pseudomonadati</taxon>
        <taxon>Bacteroidota</taxon>
        <taxon>Flavobacteriia</taxon>
        <taxon>Flavobacteriales</taxon>
        <taxon>Flavobacteriaceae</taxon>
        <taxon>Flavobacterium</taxon>
    </lineage>
</organism>
<evidence type="ECO:0000259" key="1">
    <source>
        <dbReference type="Pfam" id="PF18329"/>
    </source>
</evidence>
<reference evidence="2 3" key="1">
    <citation type="submission" date="2018-01" db="EMBL/GenBank/DDBJ databases">
        <authorList>
            <person name="Gaut B.S."/>
            <person name="Morton B.R."/>
            <person name="Clegg M.T."/>
            <person name="Duvall M.R."/>
        </authorList>
    </citation>
    <scope>NUCLEOTIDE SEQUENCE [LARGE SCALE GENOMIC DNA]</scope>
    <source>
        <strain evidence="2 3">HR-AY</strain>
    </source>
</reference>
<dbReference type="InterPro" id="IPR014756">
    <property type="entry name" value="Ig_E-set"/>
</dbReference>
<feature type="domain" description="Surface glycan-binding protein B xyloglucan binding" evidence="1">
    <location>
        <begin position="220"/>
        <end position="446"/>
    </location>
</feature>
<dbReference type="Gene3D" id="2.60.40.10">
    <property type="entry name" value="Immunoglobulins"/>
    <property type="match status" value="2"/>
</dbReference>
<dbReference type="RefSeq" id="WP_103804672.1">
    <property type="nucleotide sequence ID" value="NZ_PQVG01000001.1"/>
</dbReference>
<proteinExistence type="predicted"/>
<accession>A0A2S5AG68</accession>
<dbReference type="EMBL" id="PQVG01000001">
    <property type="protein sequence ID" value="POY41535.1"/>
    <property type="molecule type" value="Genomic_DNA"/>
</dbReference>
<dbReference type="SUPFAM" id="SSF81296">
    <property type="entry name" value="E set domains"/>
    <property type="match status" value="1"/>
</dbReference>
<comment type="caution">
    <text evidence="2">The sequence shown here is derived from an EMBL/GenBank/DDBJ whole genome shotgun (WGS) entry which is preliminary data.</text>
</comment>
<gene>
    <name evidence="2" type="ORF">C3L50_02285</name>
</gene>
<sequence>MKNHILNINYWKTAIFFGLIVFAMQFTSCESSDSSGSEITVTKVFLEDVNSAVPDREVNFARLGQTIRVEGSGFSHLKKVYINGYSTYFNVVYVSDTSFLISISKDTPTLEAAADIRNTIRLVNDNFETTFSFEIRSSAPTITNISNTLPKAGEKITVYGTGLTEVSKVIFPGNIETTTGITSDKDGKFFTVVVPNGVSDAGGSLLIKCSNGGAYSPAYFNFKKGLLLNFDDKGAQGYWNTTSMITPTDLVSTITGVENTSQGKYVPHRPSRVASFDAAKNRCSEVWTSGSSPEDNWRSLLTTYIPATTPLDQIAFQFDIFVPTAWSNTGFLKICLSNAFNGGEWAGACYNYVPWIVDGKVKEFQTTGWTTVTIPLSKIYAYSDATKNYTFETILAYREAANYKNFGIYFENSDIKLKNITGVDSTTEFPSSATSISVATDNWRIVSLKTPVFNDFSN</sequence>
<dbReference type="OrthoDB" id="660167at2"/>
<evidence type="ECO:0000313" key="3">
    <source>
        <dbReference type="Proteomes" id="UP000237310"/>
    </source>
</evidence>
<protein>
    <recommendedName>
        <fullName evidence="1">Surface glycan-binding protein B xyloglucan binding domain-containing protein</fullName>
    </recommendedName>
</protein>
<dbReference type="InterPro" id="IPR013783">
    <property type="entry name" value="Ig-like_fold"/>
</dbReference>
<dbReference type="AlphaFoldDB" id="A0A2S5AG68"/>